<evidence type="ECO:0000256" key="19">
    <source>
        <dbReference type="PROSITE-ProRule" id="PRU10141"/>
    </source>
</evidence>
<gene>
    <name evidence="24" type="ORF">FCM35_KLT17175</name>
</gene>
<dbReference type="Gene3D" id="1.10.510.10">
    <property type="entry name" value="Transferase(Phosphotransferase) domain 1"/>
    <property type="match status" value="1"/>
</dbReference>
<keyword evidence="5" id="KW-1003">Cell membrane</keyword>
<keyword evidence="9 21" id="KW-0812">Transmembrane</keyword>
<dbReference type="InterPro" id="IPR011009">
    <property type="entry name" value="Kinase-like_dom_sf"/>
</dbReference>
<keyword evidence="18" id="KW-0325">Glycoprotein</keyword>
<evidence type="ECO:0000256" key="9">
    <source>
        <dbReference type="ARBA" id="ARBA00022692"/>
    </source>
</evidence>
<feature type="region of interest" description="Disordered" evidence="20">
    <location>
        <begin position="766"/>
        <end position="803"/>
    </location>
</feature>
<keyword evidence="11" id="KW-0677">Repeat</keyword>
<dbReference type="InterPro" id="IPR000719">
    <property type="entry name" value="Prot_kinase_dom"/>
</dbReference>
<evidence type="ECO:0000256" key="5">
    <source>
        <dbReference type="ARBA" id="ARBA00022475"/>
    </source>
</evidence>
<dbReference type="SUPFAM" id="SSF56112">
    <property type="entry name" value="Protein kinase-like (PK-like)"/>
    <property type="match status" value="1"/>
</dbReference>
<dbReference type="SUPFAM" id="SSF52058">
    <property type="entry name" value="L domain-like"/>
    <property type="match status" value="1"/>
</dbReference>
<dbReference type="PROSITE" id="PS00107">
    <property type="entry name" value="PROTEIN_KINASE_ATP"/>
    <property type="match status" value="1"/>
</dbReference>
<feature type="transmembrane region" description="Helical" evidence="21">
    <location>
        <begin position="398"/>
        <end position="420"/>
    </location>
</feature>
<feature type="signal peptide" evidence="22">
    <location>
        <begin position="1"/>
        <end position="22"/>
    </location>
</feature>
<feature type="compositionally biased region" description="Polar residues" evidence="20">
    <location>
        <begin position="794"/>
        <end position="803"/>
    </location>
</feature>
<evidence type="ECO:0000256" key="12">
    <source>
        <dbReference type="ARBA" id="ARBA00022741"/>
    </source>
</evidence>
<dbReference type="SMART" id="SM00220">
    <property type="entry name" value="S_TKc"/>
    <property type="match status" value="1"/>
</dbReference>
<evidence type="ECO:0000256" key="4">
    <source>
        <dbReference type="ARBA" id="ARBA00012513"/>
    </source>
</evidence>
<dbReference type="InterPro" id="IPR013210">
    <property type="entry name" value="LRR_N_plant-typ"/>
</dbReference>
<keyword evidence="8" id="KW-0808">Transferase</keyword>
<dbReference type="InterPro" id="IPR001245">
    <property type="entry name" value="Ser-Thr/Tyr_kinase_cat_dom"/>
</dbReference>
<feature type="domain" description="Protein kinase" evidence="23">
    <location>
        <begin position="469"/>
        <end position="744"/>
    </location>
</feature>
<dbReference type="PROSITE" id="PS00108">
    <property type="entry name" value="PROTEIN_KINASE_ST"/>
    <property type="match status" value="1"/>
</dbReference>
<dbReference type="Pfam" id="PF00560">
    <property type="entry name" value="LRR_1"/>
    <property type="match status" value="2"/>
</dbReference>
<dbReference type="AlphaFoldDB" id="A0A833VWH9"/>
<keyword evidence="13 24" id="KW-0418">Kinase</keyword>
<comment type="similarity">
    <text evidence="3">Belongs to the protein kinase superfamily. Ser/Thr protein kinase family.</text>
</comment>
<keyword evidence="17 24" id="KW-0675">Receptor</keyword>
<evidence type="ECO:0000259" key="23">
    <source>
        <dbReference type="PROSITE" id="PS50011"/>
    </source>
</evidence>
<reference evidence="24" key="1">
    <citation type="submission" date="2020-01" db="EMBL/GenBank/DDBJ databases">
        <title>Genome sequence of Kobresia littledalei, the first chromosome-level genome in the family Cyperaceae.</title>
        <authorList>
            <person name="Qu G."/>
        </authorList>
    </citation>
    <scope>NUCLEOTIDE SEQUENCE</scope>
    <source>
        <strain evidence="24">C.B.Clarke</strain>
        <tissue evidence="24">Leaf</tissue>
    </source>
</reference>
<evidence type="ECO:0000256" key="7">
    <source>
        <dbReference type="ARBA" id="ARBA00022614"/>
    </source>
</evidence>
<accession>A0A833VWH9</accession>
<evidence type="ECO:0000256" key="20">
    <source>
        <dbReference type="SAM" id="MobiDB-lite"/>
    </source>
</evidence>
<evidence type="ECO:0000256" key="22">
    <source>
        <dbReference type="SAM" id="SignalP"/>
    </source>
</evidence>
<dbReference type="InterPro" id="IPR017441">
    <property type="entry name" value="Protein_kinase_ATP_BS"/>
</dbReference>
<evidence type="ECO:0000256" key="21">
    <source>
        <dbReference type="SAM" id="Phobius"/>
    </source>
</evidence>
<name>A0A833VWH9_9POAL</name>
<evidence type="ECO:0000256" key="14">
    <source>
        <dbReference type="ARBA" id="ARBA00022840"/>
    </source>
</evidence>
<comment type="caution">
    <text evidence="24">The sequence shown here is derived from an EMBL/GenBank/DDBJ whole genome shotgun (WGS) entry which is preliminary data.</text>
</comment>
<proteinExistence type="inferred from homology"/>
<feature type="chain" id="PRO_5032344194" description="non-specific serine/threonine protein kinase" evidence="22">
    <location>
        <begin position="23"/>
        <end position="803"/>
    </location>
</feature>
<keyword evidence="12 19" id="KW-0547">Nucleotide-binding</keyword>
<dbReference type="Gene3D" id="3.80.10.10">
    <property type="entry name" value="Ribonuclease Inhibitor"/>
    <property type="match status" value="2"/>
</dbReference>
<dbReference type="FunFam" id="3.30.200.20:FF:000328">
    <property type="entry name" value="Leucine-rich repeat protein kinase family protein"/>
    <property type="match status" value="1"/>
</dbReference>
<evidence type="ECO:0000256" key="15">
    <source>
        <dbReference type="ARBA" id="ARBA00022989"/>
    </source>
</evidence>
<feature type="binding site" evidence="19">
    <location>
        <position position="497"/>
    </location>
    <ligand>
        <name>ATP</name>
        <dbReference type="ChEBI" id="CHEBI:30616"/>
    </ligand>
</feature>
<sequence>MLRKKLLLFFLFCIAIVPPGFSYTDPDEVAILKILMKQWKNVPPNWKNNDPCGDRWEGITCDNSRVTKLVLFSMDIQGTLSEEIGNLKQLRILDLSSNKKLKGTLPGTLINLVNLNSLSIWLFSRAGKDLADNQLSGALPISAKDGWGLDQLLKAKHFHLNQNYFTGEISESLFSADMALKHLRLDNNRLTGSVPSINNLTRLDFLNLANNSITGTIPNLTTLTSLNFIAIESGQLYGQIPQKIFSAPELQEVLEGNPVCNITHLSTTAYCQDVFEHNPSVGSLNSCQHPFNGFLVFRAPFFSDASDHITLLEQNLTNKLKTCIPNNLSIQNYYFDTNTYLWVQVKICPIGQRYFNRTEIINCFDWNSEDYELPDLYGPYYFTASPYRTSSSGKSYKIGITIGCAILAVLLVCLGVYAVWQKKRIKREQHRNDPFASWGSMGEETGEAPKLSGAKAFTYDEIKMYTNNFKEINVIGVGGYGEVYRGMLPDKQLVAIKRSKEGSMQGGLEFKTEIELLSRVHHKNLVGLVGFCFEKGEKMLVYEYIGNGTLRDCLSGASGIQLDWSKRLKIALDSAIGLAYLQDHANPPIIHRDVKSTNILLDETLTAKVADFGLSLFVSDSEIGHVTTHVRGTLGYLDPEYYMTQQLTGKSDVYSFGVVMLELITAQPPISEQKYIVKEVRTALDEEEKRYLGLRDLIDPILVNKKENLVGLNRFLDLALQCVKEEACNRPTMSEIAKEIEDIMQTGGFKINSNLGFREKFNPAQRNSMDVSSSSSSRSRVNISSSDFKYSGGFPSQVNLNSS</sequence>
<evidence type="ECO:0000256" key="6">
    <source>
        <dbReference type="ARBA" id="ARBA00022527"/>
    </source>
</evidence>
<comment type="subcellular location">
    <subcellularLocation>
        <location evidence="1">Cell membrane</location>
        <topology evidence="1">Single-pass membrane protein</topology>
    </subcellularLocation>
    <subcellularLocation>
        <location evidence="2">Membrane</location>
        <topology evidence="2">Single-pass type I membrane protein</topology>
    </subcellularLocation>
</comment>
<dbReference type="GO" id="GO:0005886">
    <property type="term" value="C:plasma membrane"/>
    <property type="evidence" value="ECO:0007669"/>
    <property type="project" value="UniProtKB-SubCell"/>
</dbReference>
<keyword evidence="25" id="KW-1185">Reference proteome</keyword>
<dbReference type="Pfam" id="PF07714">
    <property type="entry name" value="PK_Tyr_Ser-Thr"/>
    <property type="match status" value="1"/>
</dbReference>
<protein>
    <recommendedName>
        <fullName evidence="4">non-specific serine/threonine protein kinase</fullName>
        <ecNumber evidence="4">2.7.11.1</ecNumber>
    </recommendedName>
</protein>
<keyword evidence="6" id="KW-0723">Serine/threonine-protein kinase</keyword>
<evidence type="ECO:0000256" key="3">
    <source>
        <dbReference type="ARBA" id="ARBA00008684"/>
    </source>
</evidence>
<evidence type="ECO:0000256" key="17">
    <source>
        <dbReference type="ARBA" id="ARBA00023170"/>
    </source>
</evidence>
<evidence type="ECO:0000256" key="16">
    <source>
        <dbReference type="ARBA" id="ARBA00023136"/>
    </source>
</evidence>
<dbReference type="PROSITE" id="PS50011">
    <property type="entry name" value="PROTEIN_KINASE_DOM"/>
    <property type="match status" value="1"/>
</dbReference>
<keyword evidence="7" id="KW-0433">Leucine-rich repeat</keyword>
<organism evidence="24 25">
    <name type="scientific">Carex littledalei</name>
    <dbReference type="NCBI Taxonomy" id="544730"/>
    <lineage>
        <taxon>Eukaryota</taxon>
        <taxon>Viridiplantae</taxon>
        <taxon>Streptophyta</taxon>
        <taxon>Embryophyta</taxon>
        <taxon>Tracheophyta</taxon>
        <taxon>Spermatophyta</taxon>
        <taxon>Magnoliopsida</taxon>
        <taxon>Liliopsida</taxon>
        <taxon>Poales</taxon>
        <taxon>Cyperaceae</taxon>
        <taxon>Cyperoideae</taxon>
        <taxon>Cariceae</taxon>
        <taxon>Carex</taxon>
        <taxon>Carex subgen. Euthyceras</taxon>
    </lineage>
</organism>
<keyword evidence="10 22" id="KW-0732">Signal</keyword>
<evidence type="ECO:0000256" key="8">
    <source>
        <dbReference type="ARBA" id="ARBA00022679"/>
    </source>
</evidence>
<dbReference type="FunFam" id="1.10.510.10:FF:000453">
    <property type="entry name" value="LRR receptor-like serine/threonine-protein kinase HSL2"/>
    <property type="match status" value="1"/>
</dbReference>
<dbReference type="EMBL" id="SWLB01000005">
    <property type="protein sequence ID" value="KAF3338338.1"/>
    <property type="molecule type" value="Genomic_DNA"/>
</dbReference>
<evidence type="ECO:0000256" key="13">
    <source>
        <dbReference type="ARBA" id="ARBA00022777"/>
    </source>
</evidence>
<evidence type="ECO:0000256" key="1">
    <source>
        <dbReference type="ARBA" id="ARBA00004162"/>
    </source>
</evidence>
<dbReference type="OrthoDB" id="746038at2759"/>
<evidence type="ECO:0000256" key="2">
    <source>
        <dbReference type="ARBA" id="ARBA00004479"/>
    </source>
</evidence>
<evidence type="ECO:0000256" key="10">
    <source>
        <dbReference type="ARBA" id="ARBA00022729"/>
    </source>
</evidence>
<evidence type="ECO:0000256" key="11">
    <source>
        <dbReference type="ARBA" id="ARBA00022737"/>
    </source>
</evidence>
<dbReference type="FunFam" id="3.80.10.10:FF:000129">
    <property type="entry name" value="Leucine-rich repeat receptor-like kinase"/>
    <property type="match status" value="1"/>
</dbReference>
<dbReference type="Proteomes" id="UP000623129">
    <property type="component" value="Unassembled WGS sequence"/>
</dbReference>
<dbReference type="PANTHER" id="PTHR45974:SF155">
    <property type="entry name" value="PROTEIN KINASE DOMAIN-CONTAINING PROTEIN"/>
    <property type="match status" value="1"/>
</dbReference>
<dbReference type="InterPro" id="IPR001611">
    <property type="entry name" value="Leu-rich_rpt"/>
</dbReference>
<dbReference type="CDD" id="cd14066">
    <property type="entry name" value="STKc_IRAK"/>
    <property type="match status" value="1"/>
</dbReference>
<dbReference type="PROSITE" id="PS51450">
    <property type="entry name" value="LRR"/>
    <property type="match status" value="2"/>
</dbReference>
<feature type="compositionally biased region" description="Low complexity" evidence="20">
    <location>
        <begin position="767"/>
        <end position="787"/>
    </location>
</feature>
<dbReference type="PANTHER" id="PTHR45974">
    <property type="entry name" value="RECEPTOR-LIKE PROTEIN 55"/>
    <property type="match status" value="1"/>
</dbReference>
<evidence type="ECO:0000256" key="18">
    <source>
        <dbReference type="ARBA" id="ARBA00023180"/>
    </source>
</evidence>
<evidence type="ECO:0000313" key="24">
    <source>
        <dbReference type="EMBL" id="KAF3338338.1"/>
    </source>
</evidence>
<dbReference type="GO" id="GO:0005524">
    <property type="term" value="F:ATP binding"/>
    <property type="evidence" value="ECO:0007669"/>
    <property type="project" value="UniProtKB-UniRule"/>
</dbReference>
<keyword evidence="16 21" id="KW-0472">Membrane</keyword>
<evidence type="ECO:0000313" key="25">
    <source>
        <dbReference type="Proteomes" id="UP000623129"/>
    </source>
</evidence>
<dbReference type="EC" id="2.7.11.1" evidence="4"/>
<dbReference type="Gene3D" id="3.30.200.20">
    <property type="entry name" value="Phosphorylase Kinase, domain 1"/>
    <property type="match status" value="1"/>
</dbReference>
<dbReference type="InterPro" id="IPR008271">
    <property type="entry name" value="Ser/Thr_kinase_AS"/>
</dbReference>
<dbReference type="GO" id="GO:0004674">
    <property type="term" value="F:protein serine/threonine kinase activity"/>
    <property type="evidence" value="ECO:0007669"/>
    <property type="project" value="UniProtKB-KW"/>
</dbReference>
<keyword evidence="14 19" id="KW-0067">ATP-binding</keyword>
<dbReference type="InterPro" id="IPR032675">
    <property type="entry name" value="LRR_dom_sf"/>
</dbReference>
<keyword evidence="15 21" id="KW-1133">Transmembrane helix</keyword>
<dbReference type="Pfam" id="PF08263">
    <property type="entry name" value="LRRNT_2"/>
    <property type="match status" value="1"/>
</dbReference>